<reference evidence="2 3" key="1">
    <citation type="submission" date="2023-11" db="EMBL/GenBank/DDBJ databases">
        <authorList>
            <person name="Xu M."/>
            <person name="Jiang T."/>
        </authorList>
    </citation>
    <scope>NUCLEOTIDE SEQUENCE [LARGE SCALE GENOMIC DNA]</scope>
    <source>
        <strain evidence="2 3">SD</strain>
    </source>
</reference>
<dbReference type="InterPro" id="IPR002397">
    <property type="entry name" value="Cyt_P450_B"/>
</dbReference>
<organism evidence="2 3">
    <name type="scientific">Patulibacter brassicae</name>
    <dbReference type="NCBI Taxonomy" id="1705717"/>
    <lineage>
        <taxon>Bacteria</taxon>
        <taxon>Bacillati</taxon>
        <taxon>Actinomycetota</taxon>
        <taxon>Thermoleophilia</taxon>
        <taxon>Solirubrobacterales</taxon>
        <taxon>Patulibacteraceae</taxon>
        <taxon>Patulibacter</taxon>
    </lineage>
</organism>
<dbReference type="PRINTS" id="PR00359">
    <property type="entry name" value="BP450"/>
</dbReference>
<comment type="caution">
    <text evidence="2">The sequence shown here is derived from an EMBL/GenBank/DDBJ whole genome shotgun (WGS) entry which is preliminary data.</text>
</comment>
<name>A0ABU4VF32_9ACTN</name>
<dbReference type="EMBL" id="JAXAVX010000001">
    <property type="protein sequence ID" value="MDX8150397.1"/>
    <property type="molecule type" value="Genomic_DNA"/>
</dbReference>
<accession>A0ABU4VF32</accession>
<dbReference type="InterPro" id="IPR036396">
    <property type="entry name" value="Cyt_P450_sf"/>
</dbReference>
<gene>
    <name evidence="2" type="ORF">SK069_02225</name>
</gene>
<dbReference type="Pfam" id="PF00067">
    <property type="entry name" value="p450"/>
    <property type="match status" value="1"/>
</dbReference>
<comment type="similarity">
    <text evidence="1">Belongs to the cytochrome P450 family.</text>
</comment>
<dbReference type="PANTHER" id="PTHR46696">
    <property type="entry name" value="P450, PUTATIVE (EUROFUNG)-RELATED"/>
    <property type="match status" value="1"/>
</dbReference>
<keyword evidence="3" id="KW-1185">Reference proteome</keyword>
<evidence type="ECO:0000313" key="3">
    <source>
        <dbReference type="Proteomes" id="UP001277761"/>
    </source>
</evidence>
<dbReference type="SUPFAM" id="SSF48264">
    <property type="entry name" value="Cytochrome P450"/>
    <property type="match status" value="1"/>
</dbReference>
<dbReference type="Proteomes" id="UP001277761">
    <property type="component" value="Unassembled WGS sequence"/>
</dbReference>
<evidence type="ECO:0000313" key="2">
    <source>
        <dbReference type="EMBL" id="MDX8150397.1"/>
    </source>
</evidence>
<dbReference type="PANTHER" id="PTHR46696:SF4">
    <property type="entry name" value="BIOTIN BIOSYNTHESIS CYTOCHROME P450"/>
    <property type="match status" value="1"/>
</dbReference>
<evidence type="ECO:0000256" key="1">
    <source>
        <dbReference type="ARBA" id="ARBA00010617"/>
    </source>
</evidence>
<dbReference type="Gene3D" id="1.10.630.10">
    <property type="entry name" value="Cytochrome P450"/>
    <property type="match status" value="1"/>
</dbReference>
<dbReference type="InterPro" id="IPR001128">
    <property type="entry name" value="Cyt_P450"/>
</dbReference>
<sequence>MSTSTETARPTWSPELDLASRDFWAQPFDVREQAFAYFRREHPVAYHRAYESTLLPPDDDTPGFWSITKWDHCRQVSRDVETFISGQGILMEDMPEVVTLATTSFLAMDGAEHRQVRGIVSQAFTPRNVRKIDGWIHGIAKDLVDEIIERGEGDIVDLYAKQLPGRIFAFFFGVEAGSEDMYTIMEAAERMLAWDDPNCALGRDALTTFAEEAERIQDIAMARADHYREHPAENLVSWVVNAKFEDRVLEDWEVAAFFSLLGSAANDTTRHSIGHAFRLFHEHPTQLALLQEDMAGRVDTAVEEILRYVSPVQHFRRTAIKDAEVGGQEIKAGEKLVLWYCSGNYDEDVFENPSKFDILRTPNKHLGFGAGGPHFCIGSALGREMIKATLQQVYTRMPDLHLTAEPELQVNNFIHGIHAAQAAWTPSKA</sequence>
<dbReference type="RefSeq" id="WP_319952546.1">
    <property type="nucleotide sequence ID" value="NZ_JAXAVX010000001.1"/>
</dbReference>
<protein>
    <submittedName>
        <fullName evidence="2">Cytochrome P450</fullName>
    </submittedName>
</protein>
<proteinExistence type="inferred from homology"/>